<feature type="domain" description="HTH CENPB-type" evidence="2">
    <location>
        <begin position="50"/>
        <end position="84"/>
    </location>
</feature>
<dbReference type="EMBL" id="NCKW01001838">
    <property type="protein sequence ID" value="POM79122.1"/>
    <property type="molecule type" value="Genomic_DNA"/>
</dbReference>
<evidence type="ECO:0000313" key="3">
    <source>
        <dbReference type="EMBL" id="POM79122.1"/>
    </source>
</evidence>
<reference evidence="3 4" key="1">
    <citation type="journal article" date="2017" name="Genome Biol. Evol.">
        <title>Phytophthora megakarya and P. palmivora, closely related causal agents of cacao black pod rot, underwent increases in genome sizes and gene numbers by different mechanisms.</title>
        <authorList>
            <person name="Ali S.S."/>
            <person name="Shao J."/>
            <person name="Lary D.J."/>
            <person name="Kronmiller B."/>
            <person name="Shen D."/>
            <person name="Strem M.D."/>
            <person name="Amoako-Attah I."/>
            <person name="Akrofi A.Y."/>
            <person name="Begoude B.A."/>
            <person name="Ten Hoopen G.M."/>
            <person name="Coulibaly K."/>
            <person name="Kebe B.I."/>
            <person name="Melnick R.L."/>
            <person name="Guiltinan M.J."/>
            <person name="Tyler B.M."/>
            <person name="Meinhardt L.W."/>
            <person name="Bailey B.A."/>
        </authorList>
    </citation>
    <scope>NUCLEOTIDE SEQUENCE [LARGE SCALE GENOMIC DNA]</scope>
    <source>
        <strain evidence="4">sbr112.9</strain>
    </source>
</reference>
<evidence type="ECO:0000313" key="4">
    <source>
        <dbReference type="Proteomes" id="UP000237271"/>
    </source>
</evidence>
<dbReference type="InterPro" id="IPR006600">
    <property type="entry name" value="HTH_CenpB_DNA-bd_dom"/>
</dbReference>
<protein>
    <recommendedName>
        <fullName evidence="2">HTH CENPB-type domain-containing protein</fullName>
    </recommendedName>
</protein>
<evidence type="ECO:0000259" key="2">
    <source>
        <dbReference type="Pfam" id="PF03221"/>
    </source>
</evidence>
<dbReference type="Pfam" id="PF03221">
    <property type="entry name" value="HTH_Tnp_Tc5"/>
    <property type="match status" value="1"/>
</dbReference>
<gene>
    <name evidence="3" type="ORF">PHPALM_3268</name>
</gene>
<evidence type="ECO:0000256" key="1">
    <source>
        <dbReference type="ARBA" id="ARBA00023125"/>
    </source>
</evidence>
<sequence length="162" mass="19064">MWQHHWEVRKPFIVESWFRKKLLLKSNINRKACNKKKARPKGLCTRLPAEAENKLVVWVNDLRKEGVSISHLMLRLEALDLAVEYNDHLELSMGSRARQRQKTPEQLDQVAAAFADKIKRTMLDLAAFSSIFLLEYSTRKVRRLCGLMCRQVKREGNHYAFR</sequence>
<accession>A0A2P4YMT6</accession>
<dbReference type="GO" id="GO:0003677">
    <property type="term" value="F:DNA binding"/>
    <property type="evidence" value="ECO:0007669"/>
    <property type="project" value="UniProtKB-KW"/>
</dbReference>
<keyword evidence="4" id="KW-1185">Reference proteome</keyword>
<organism evidence="3 4">
    <name type="scientific">Phytophthora palmivora</name>
    <dbReference type="NCBI Taxonomy" id="4796"/>
    <lineage>
        <taxon>Eukaryota</taxon>
        <taxon>Sar</taxon>
        <taxon>Stramenopiles</taxon>
        <taxon>Oomycota</taxon>
        <taxon>Peronosporomycetes</taxon>
        <taxon>Peronosporales</taxon>
        <taxon>Peronosporaceae</taxon>
        <taxon>Phytophthora</taxon>
    </lineage>
</organism>
<name>A0A2P4YMT6_9STRA</name>
<comment type="caution">
    <text evidence="3">The sequence shown here is derived from an EMBL/GenBank/DDBJ whole genome shotgun (WGS) entry which is preliminary data.</text>
</comment>
<dbReference type="AlphaFoldDB" id="A0A2P4YMT6"/>
<dbReference type="Proteomes" id="UP000237271">
    <property type="component" value="Unassembled WGS sequence"/>
</dbReference>
<proteinExistence type="predicted"/>
<dbReference type="OrthoDB" id="63522at2759"/>
<keyword evidence="1" id="KW-0238">DNA-binding</keyword>